<dbReference type="InterPro" id="IPR005900">
    <property type="entry name" value="6-phosphogluconolactonase_DevB"/>
</dbReference>
<dbReference type="EC" id="3.1.1.31" evidence="4 6"/>
<proteinExistence type="inferred from homology"/>
<dbReference type="Pfam" id="PF01182">
    <property type="entry name" value="Glucosamine_iso"/>
    <property type="match status" value="1"/>
</dbReference>
<feature type="domain" description="Glucosamine/galactosamine-6-phosphate isomerase" evidence="7">
    <location>
        <begin position="17"/>
        <end position="239"/>
    </location>
</feature>
<evidence type="ECO:0000313" key="9">
    <source>
        <dbReference type="Proteomes" id="UP000076842"/>
    </source>
</evidence>
<dbReference type="SUPFAM" id="SSF100950">
    <property type="entry name" value="NagB/RpiA/CoA transferase-like"/>
    <property type="match status" value="1"/>
</dbReference>
<dbReference type="Gene3D" id="3.40.50.1360">
    <property type="match status" value="1"/>
</dbReference>
<comment type="pathway">
    <text evidence="2 6">Carbohydrate degradation; pentose phosphate pathway; D-ribulose 5-phosphate from D-glucose 6-phosphate (oxidative stage): step 2/3.</text>
</comment>
<comment type="function">
    <text evidence="6">Hydrolysis of 6-phosphogluconolactone to 6-phosphogluconate.</text>
</comment>
<dbReference type="CDD" id="cd01400">
    <property type="entry name" value="6PGL"/>
    <property type="match status" value="1"/>
</dbReference>
<evidence type="ECO:0000256" key="2">
    <source>
        <dbReference type="ARBA" id="ARBA00004961"/>
    </source>
</evidence>
<dbReference type="FunCoup" id="A0A165JH52">
    <property type="interactions" value="444"/>
</dbReference>
<dbReference type="UniPathway" id="UPA00115">
    <property type="reaction ID" value="UER00409"/>
</dbReference>
<dbReference type="STRING" id="1353952.A0A165JH52"/>
<protein>
    <recommendedName>
        <fullName evidence="4 6">6-phosphogluconolactonase</fullName>
        <shortName evidence="6">6PGL</shortName>
        <ecNumber evidence="4 6">3.1.1.31</ecNumber>
    </recommendedName>
</protein>
<dbReference type="GO" id="GO:0005975">
    <property type="term" value="P:carbohydrate metabolic process"/>
    <property type="evidence" value="ECO:0007669"/>
    <property type="project" value="UniProtKB-UniRule"/>
</dbReference>
<dbReference type="NCBIfam" id="TIGR01198">
    <property type="entry name" value="pgl"/>
    <property type="match status" value="1"/>
</dbReference>
<dbReference type="GO" id="GO:0006098">
    <property type="term" value="P:pentose-phosphate shunt"/>
    <property type="evidence" value="ECO:0007669"/>
    <property type="project" value="UniProtKB-UniPathway"/>
</dbReference>
<keyword evidence="5 6" id="KW-0378">Hydrolase</keyword>
<dbReference type="OrthoDB" id="432544at2759"/>
<dbReference type="FunFam" id="3.40.50.1360:FF:000005">
    <property type="entry name" value="6-phosphogluconolactonase"/>
    <property type="match status" value="1"/>
</dbReference>
<dbReference type="EMBL" id="KV423920">
    <property type="protein sequence ID" value="KZT61833.1"/>
    <property type="molecule type" value="Genomic_DNA"/>
</dbReference>
<sequence>MPHGPPAAPILYTFPGEEPLVAALAEFIIKAQDEAIQKRDRFTLAVSGGSLAQHLAGLIGNPGVKWDKWHIFFADERCVPLDHEYSNYRLINEELLTKVDIPAEQVHAIDTSLLDDLDELADEYEQGLIREFANRETARFPVFDLILLGMGPDGHTASLFPGHALLTESDRWVAWIDDSPKPPPTRITLTFPVINHAHKCAFVATGAAKEDILHTVLDKPEEGLPSSRVRVAQPGMTYWFVDDAAAAKTEYLRTPFKA</sequence>
<evidence type="ECO:0000256" key="3">
    <source>
        <dbReference type="ARBA" id="ARBA00010662"/>
    </source>
</evidence>
<dbReference type="InParanoid" id="A0A165JH52"/>
<gene>
    <name evidence="8" type="ORF">CALCODRAFT_490743</name>
</gene>
<comment type="similarity">
    <text evidence="3 6">Belongs to the glucosamine/galactosamine-6-phosphate isomerase family. 6-phosphogluconolactonase subfamily.</text>
</comment>
<comment type="catalytic activity">
    <reaction evidence="1 6">
        <text>6-phospho-D-glucono-1,5-lactone + H2O = 6-phospho-D-gluconate + H(+)</text>
        <dbReference type="Rhea" id="RHEA:12556"/>
        <dbReference type="ChEBI" id="CHEBI:15377"/>
        <dbReference type="ChEBI" id="CHEBI:15378"/>
        <dbReference type="ChEBI" id="CHEBI:57955"/>
        <dbReference type="ChEBI" id="CHEBI:58759"/>
        <dbReference type="EC" id="3.1.1.31"/>
    </reaction>
</comment>
<dbReference type="GO" id="GO:0017057">
    <property type="term" value="F:6-phosphogluconolactonase activity"/>
    <property type="evidence" value="ECO:0007669"/>
    <property type="project" value="UniProtKB-UniRule"/>
</dbReference>
<evidence type="ECO:0000313" key="8">
    <source>
        <dbReference type="EMBL" id="KZT61833.1"/>
    </source>
</evidence>
<dbReference type="InterPro" id="IPR037171">
    <property type="entry name" value="NagB/RpiA_transferase-like"/>
</dbReference>
<dbReference type="PANTHER" id="PTHR11054:SF0">
    <property type="entry name" value="6-PHOSPHOGLUCONOLACTONASE"/>
    <property type="match status" value="1"/>
</dbReference>
<evidence type="ECO:0000256" key="4">
    <source>
        <dbReference type="ARBA" id="ARBA00013198"/>
    </source>
</evidence>
<accession>A0A165JH52</accession>
<dbReference type="Proteomes" id="UP000076842">
    <property type="component" value="Unassembled WGS sequence"/>
</dbReference>
<evidence type="ECO:0000256" key="1">
    <source>
        <dbReference type="ARBA" id="ARBA00000832"/>
    </source>
</evidence>
<evidence type="ECO:0000256" key="6">
    <source>
        <dbReference type="RuleBase" id="RU365095"/>
    </source>
</evidence>
<dbReference type="InterPro" id="IPR039104">
    <property type="entry name" value="6PGL"/>
</dbReference>
<keyword evidence="9" id="KW-1185">Reference proteome</keyword>
<reference evidence="8 9" key="1">
    <citation type="journal article" date="2016" name="Mol. Biol. Evol.">
        <title>Comparative Genomics of Early-Diverging Mushroom-Forming Fungi Provides Insights into the Origins of Lignocellulose Decay Capabilities.</title>
        <authorList>
            <person name="Nagy L.G."/>
            <person name="Riley R."/>
            <person name="Tritt A."/>
            <person name="Adam C."/>
            <person name="Daum C."/>
            <person name="Floudas D."/>
            <person name="Sun H."/>
            <person name="Yadav J.S."/>
            <person name="Pangilinan J."/>
            <person name="Larsson K.H."/>
            <person name="Matsuura K."/>
            <person name="Barry K."/>
            <person name="Labutti K."/>
            <person name="Kuo R."/>
            <person name="Ohm R.A."/>
            <person name="Bhattacharya S.S."/>
            <person name="Shirouzu T."/>
            <person name="Yoshinaga Y."/>
            <person name="Martin F.M."/>
            <person name="Grigoriev I.V."/>
            <person name="Hibbett D.S."/>
        </authorList>
    </citation>
    <scope>NUCLEOTIDE SEQUENCE [LARGE SCALE GENOMIC DNA]</scope>
    <source>
        <strain evidence="8 9">HHB12733</strain>
    </source>
</reference>
<dbReference type="PANTHER" id="PTHR11054">
    <property type="entry name" value="6-PHOSPHOGLUCONOLACTONASE"/>
    <property type="match status" value="1"/>
</dbReference>
<evidence type="ECO:0000256" key="5">
    <source>
        <dbReference type="ARBA" id="ARBA00022801"/>
    </source>
</evidence>
<evidence type="ECO:0000259" key="7">
    <source>
        <dbReference type="Pfam" id="PF01182"/>
    </source>
</evidence>
<name>A0A165JH52_9BASI</name>
<dbReference type="InterPro" id="IPR006148">
    <property type="entry name" value="Glc/Gal-6P_isomerase"/>
</dbReference>
<dbReference type="AlphaFoldDB" id="A0A165JH52"/>
<organism evidence="8 9">
    <name type="scientific">Calocera cornea HHB12733</name>
    <dbReference type="NCBI Taxonomy" id="1353952"/>
    <lineage>
        <taxon>Eukaryota</taxon>
        <taxon>Fungi</taxon>
        <taxon>Dikarya</taxon>
        <taxon>Basidiomycota</taxon>
        <taxon>Agaricomycotina</taxon>
        <taxon>Dacrymycetes</taxon>
        <taxon>Dacrymycetales</taxon>
        <taxon>Dacrymycetaceae</taxon>
        <taxon>Calocera</taxon>
    </lineage>
</organism>